<evidence type="ECO:0008006" key="9">
    <source>
        <dbReference type="Google" id="ProtNLM"/>
    </source>
</evidence>
<evidence type="ECO:0000256" key="5">
    <source>
        <dbReference type="ARBA" id="ARBA00022989"/>
    </source>
</evidence>
<evidence type="ECO:0000256" key="6">
    <source>
        <dbReference type="ARBA" id="ARBA00023136"/>
    </source>
</evidence>
<reference evidence="7" key="2">
    <citation type="submission" date="2020-09" db="EMBL/GenBank/DDBJ databases">
        <authorList>
            <person name="Sun Q."/>
            <person name="Zhou Y."/>
        </authorList>
    </citation>
    <scope>NUCLEOTIDE SEQUENCE</scope>
    <source>
        <strain evidence="7">CGMCC 1.15519</strain>
    </source>
</reference>
<keyword evidence="3" id="KW-1003">Cell membrane</keyword>
<dbReference type="GO" id="GO:0008324">
    <property type="term" value="F:monoatomic cation transmembrane transporter activity"/>
    <property type="evidence" value="ECO:0007669"/>
    <property type="project" value="InterPro"/>
</dbReference>
<evidence type="ECO:0000256" key="3">
    <source>
        <dbReference type="ARBA" id="ARBA00022475"/>
    </source>
</evidence>
<keyword evidence="5" id="KW-1133">Transmembrane helix</keyword>
<protein>
    <recommendedName>
        <fullName evidence="9">Sodium:proton antiporter</fullName>
    </recommendedName>
</protein>
<evidence type="ECO:0000256" key="4">
    <source>
        <dbReference type="ARBA" id="ARBA00022692"/>
    </source>
</evidence>
<evidence type="ECO:0000256" key="1">
    <source>
        <dbReference type="ARBA" id="ARBA00004651"/>
    </source>
</evidence>
<dbReference type="GO" id="GO:0005886">
    <property type="term" value="C:plasma membrane"/>
    <property type="evidence" value="ECO:0007669"/>
    <property type="project" value="UniProtKB-SubCell"/>
</dbReference>
<proteinExistence type="inferred from homology"/>
<comment type="subcellular location">
    <subcellularLocation>
        <location evidence="1">Cell membrane</location>
        <topology evidence="1">Multi-pass membrane protein</topology>
    </subcellularLocation>
</comment>
<comment type="similarity">
    <text evidence="2">Belongs to the CPA3 antiporters (TC 2.A.63) subunit E family.</text>
</comment>
<organism evidence="7 8">
    <name type="scientific">Sandarakinorhabdus glacialis</name>
    <dbReference type="NCBI Taxonomy" id="1614636"/>
    <lineage>
        <taxon>Bacteria</taxon>
        <taxon>Pseudomonadati</taxon>
        <taxon>Pseudomonadota</taxon>
        <taxon>Alphaproteobacteria</taxon>
        <taxon>Sphingomonadales</taxon>
        <taxon>Sphingosinicellaceae</taxon>
        <taxon>Sandarakinorhabdus</taxon>
    </lineage>
</organism>
<sequence length="101" mass="10869">MLCVRVLGDIVTASFHVARLVLGSPRKLRPAFIDLPIDIADPFVATLLGSIISLTPGTVTIDIDMDSSILHLHALDVADPAALIAEIKSRYEMPLTEIFGC</sequence>
<dbReference type="EMBL" id="BMJM01000001">
    <property type="protein sequence ID" value="GGE00496.1"/>
    <property type="molecule type" value="Genomic_DNA"/>
</dbReference>
<reference evidence="7" key="1">
    <citation type="journal article" date="2014" name="Int. J. Syst. Evol. Microbiol.">
        <title>Complete genome sequence of Corynebacterium casei LMG S-19264T (=DSM 44701T), isolated from a smear-ripened cheese.</title>
        <authorList>
            <consortium name="US DOE Joint Genome Institute (JGI-PGF)"/>
            <person name="Walter F."/>
            <person name="Albersmeier A."/>
            <person name="Kalinowski J."/>
            <person name="Ruckert C."/>
        </authorList>
    </citation>
    <scope>NUCLEOTIDE SEQUENCE</scope>
    <source>
        <strain evidence="7">CGMCC 1.15519</strain>
    </source>
</reference>
<comment type="caution">
    <text evidence="7">The sequence shown here is derived from an EMBL/GenBank/DDBJ whole genome shotgun (WGS) entry which is preliminary data.</text>
</comment>
<evidence type="ECO:0000256" key="2">
    <source>
        <dbReference type="ARBA" id="ARBA00006228"/>
    </source>
</evidence>
<dbReference type="InterPro" id="IPR002758">
    <property type="entry name" value="Cation_antiport_E"/>
</dbReference>
<keyword evidence="6" id="KW-0472">Membrane</keyword>
<dbReference type="Pfam" id="PF01899">
    <property type="entry name" value="MNHE"/>
    <property type="match status" value="1"/>
</dbReference>
<keyword evidence="8" id="KW-1185">Reference proteome</keyword>
<name>A0A917E351_9SPHN</name>
<dbReference type="PANTHER" id="PTHR34584">
    <property type="entry name" value="NA(+)/H(+) ANTIPORTER SUBUNIT E1"/>
    <property type="match status" value="1"/>
</dbReference>
<dbReference type="AlphaFoldDB" id="A0A917E351"/>
<evidence type="ECO:0000313" key="8">
    <source>
        <dbReference type="Proteomes" id="UP000635071"/>
    </source>
</evidence>
<keyword evidence="4" id="KW-0812">Transmembrane</keyword>
<evidence type="ECO:0000313" key="7">
    <source>
        <dbReference type="EMBL" id="GGE00496.1"/>
    </source>
</evidence>
<dbReference type="PANTHER" id="PTHR34584:SF1">
    <property type="entry name" value="NA(+)_H(+) ANTIPORTER SUBUNIT E1"/>
    <property type="match status" value="1"/>
</dbReference>
<dbReference type="Proteomes" id="UP000635071">
    <property type="component" value="Unassembled WGS sequence"/>
</dbReference>
<accession>A0A917E351</accession>
<gene>
    <name evidence="7" type="ORF">GCM10011529_03400</name>
</gene>